<comment type="similarity">
    <text evidence="2 7">Belongs to the damage-control phosphatase family. Sugar phosphate phosphatase III subfamily.</text>
</comment>
<comment type="caution">
    <text evidence="9">The sequence shown here is derived from an EMBL/GenBank/DDBJ whole genome shotgun (WGS) entry which is preliminary data.</text>
</comment>
<dbReference type="FunFam" id="3.40.50.10880:FF:000007">
    <property type="entry name" value="DUF89 domain protein"/>
    <property type="match status" value="1"/>
</dbReference>
<dbReference type="Gene3D" id="3.40.50.10880">
    <property type="entry name" value="Uncharacterised protein PF01937, DUF89, domain 3"/>
    <property type="match status" value="1"/>
</dbReference>
<dbReference type="Gene3D" id="1.20.930.60">
    <property type="match status" value="1"/>
</dbReference>
<dbReference type="GO" id="GO:0097023">
    <property type="term" value="F:fructose 6-phosphate aldolase activity"/>
    <property type="evidence" value="ECO:0007669"/>
    <property type="project" value="RHEA"/>
</dbReference>
<organism evidence="9 10">
    <name type="scientific">Diutina rugosa</name>
    <name type="common">Yeast</name>
    <name type="synonym">Candida rugosa</name>
    <dbReference type="NCBI Taxonomy" id="5481"/>
    <lineage>
        <taxon>Eukaryota</taxon>
        <taxon>Fungi</taxon>
        <taxon>Dikarya</taxon>
        <taxon>Ascomycota</taxon>
        <taxon>Saccharomycotina</taxon>
        <taxon>Pichiomycetes</taxon>
        <taxon>Debaryomycetaceae</taxon>
        <taxon>Diutina</taxon>
    </lineage>
</organism>
<keyword evidence="5 7" id="KW-0464">Manganese</keyword>
<dbReference type="OMA" id="IFARQKM"/>
<comment type="catalytic activity">
    <reaction evidence="1 7">
        <text>beta-D-fructose 1-phosphate + H2O = D-fructose + phosphate</text>
        <dbReference type="Rhea" id="RHEA:35603"/>
        <dbReference type="ChEBI" id="CHEBI:15377"/>
        <dbReference type="ChEBI" id="CHEBI:37721"/>
        <dbReference type="ChEBI" id="CHEBI:43474"/>
        <dbReference type="ChEBI" id="CHEBI:138881"/>
    </reaction>
</comment>
<accession>A0A642UMQ5</accession>
<dbReference type="InterPro" id="IPR039763">
    <property type="entry name" value="ARMT1"/>
</dbReference>
<keyword evidence="10" id="KW-1185">Reference proteome</keyword>
<dbReference type="PANTHER" id="PTHR12260">
    <property type="entry name" value="DAMAGE-CONTROL PHOSPHATASE ARMT1"/>
    <property type="match status" value="1"/>
</dbReference>
<comment type="cofactor">
    <cofactor evidence="7">
        <name>Mn(2+)</name>
        <dbReference type="ChEBI" id="CHEBI:29035"/>
    </cofactor>
    <cofactor evidence="7">
        <name>Ni(2+)</name>
        <dbReference type="ChEBI" id="CHEBI:49786"/>
    </cofactor>
</comment>
<evidence type="ECO:0000256" key="6">
    <source>
        <dbReference type="ARBA" id="ARBA00048809"/>
    </source>
</evidence>
<dbReference type="GO" id="GO:0046872">
    <property type="term" value="F:metal ion binding"/>
    <property type="evidence" value="ECO:0007669"/>
    <property type="project" value="UniProtKB-UniRule"/>
</dbReference>
<dbReference type="VEuPathDB" id="FungiDB:DIURU_003087"/>
<evidence type="ECO:0000256" key="5">
    <source>
        <dbReference type="ARBA" id="ARBA00023211"/>
    </source>
</evidence>
<comment type="catalytic activity">
    <reaction evidence="6 7">
        <text>beta-D-fructose 6-phosphate = dihydroxyacetone + D-glyceraldehyde 3-phosphate</text>
        <dbReference type="Rhea" id="RHEA:28002"/>
        <dbReference type="ChEBI" id="CHEBI:16016"/>
        <dbReference type="ChEBI" id="CHEBI:57634"/>
        <dbReference type="ChEBI" id="CHEBI:59776"/>
    </reaction>
</comment>
<evidence type="ECO:0000256" key="4">
    <source>
        <dbReference type="ARBA" id="ARBA00022801"/>
    </source>
</evidence>
<dbReference type="GO" id="GO:0005634">
    <property type="term" value="C:nucleus"/>
    <property type="evidence" value="ECO:0007669"/>
    <property type="project" value="TreeGrafter"/>
</dbReference>
<evidence type="ECO:0000313" key="10">
    <source>
        <dbReference type="Proteomes" id="UP000449547"/>
    </source>
</evidence>
<dbReference type="SUPFAM" id="SSF111321">
    <property type="entry name" value="AF1104-like"/>
    <property type="match status" value="1"/>
</dbReference>
<dbReference type="Pfam" id="PF01937">
    <property type="entry name" value="ARMT1-like_dom"/>
    <property type="match status" value="1"/>
</dbReference>
<dbReference type="PANTHER" id="PTHR12260:SF6">
    <property type="entry name" value="DAMAGE-CONTROL PHOSPHATASE ARMT1"/>
    <property type="match status" value="1"/>
</dbReference>
<feature type="domain" description="Damage-control phosphatase ARMT1-like metal-binding" evidence="8">
    <location>
        <begin position="20"/>
        <end position="401"/>
    </location>
</feature>
<protein>
    <recommendedName>
        <fullName evidence="7">Sugar phosphate phosphatase</fullName>
        <ecNumber evidence="7">3.1.3.-</ecNumber>
    </recommendedName>
</protein>
<proteinExistence type="inferred from homology"/>
<evidence type="ECO:0000256" key="1">
    <source>
        <dbReference type="ARBA" id="ARBA00001326"/>
    </source>
</evidence>
<gene>
    <name evidence="9" type="ORF">DIURU_003087</name>
</gene>
<comment type="function">
    <text evidence="7">Metal-dependent phosphatase that shows phosphatase activity against several substrates, including fructose-1-phosphate and fructose-6-phosphate. Its preference for fructose-1-phosphate, a strong glycating agent that causes DNA damage rather than a canonical yeast metabolite, suggests a damage-control function in hexose phosphate metabolism.</text>
</comment>
<keyword evidence="4 7" id="KW-0378">Hydrolase</keyword>
<dbReference type="InterPro" id="IPR002791">
    <property type="entry name" value="ARMT1-like_metal-bd"/>
</dbReference>
<evidence type="ECO:0000259" key="8">
    <source>
        <dbReference type="Pfam" id="PF01937"/>
    </source>
</evidence>
<evidence type="ECO:0000256" key="7">
    <source>
        <dbReference type="RuleBase" id="RU367030"/>
    </source>
</evidence>
<keyword evidence="3 7" id="KW-0479">Metal-binding</keyword>
<name>A0A642UMQ5_DIURU</name>
<reference evidence="9 10" key="1">
    <citation type="submission" date="2019-07" db="EMBL/GenBank/DDBJ databases">
        <title>Genome assembly of two rare yeast pathogens: Diutina rugosa and Trichomonascus ciferrii.</title>
        <authorList>
            <person name="Mixao V."/>
            <person name="Saus E."/>
            <person name="Hansen A."/>
            <person name="Lass-Flor C."/>
            <person name="Gabaldon T."/>
        </authorList>
    </citation>
    <scope>NUCLEOTIDE SEQUENCE [LARGE SCALE GENOMIC DNA]</scope>
    <source>
        <strain evidence="9 10">CBS 613</strain>
    </source>
</reference>
<dbReference type="GeneID" id="54781738"/>
<dbReference type="GO" id="GO:0103026">
    <property type="term" value="F:fructose-1-phosphatase activity"/>
    <property type="evidence" value="ECO:0007669"/>
    <property type="project" value="RHEA"/>
</dbReference>
<dbReference type="InterPro" id="IPR036075">
    <property type="entry name" value="ARMT-1-like_metal-bd_sf"/>
</dbReference>
<evidence type="ECO:0000256" key="2">
    <source>
        <dbReference type="ARBA" id="ARBA00009519"/>
    </source>
</evidence>
<evidence type="ECO:0000256" key="3">
    <source>
        <dbReference type="ARBA" id="ARBA00022723"/>
    </source>
</evidence>
<dbReference type="Proteomes" id="UP000449547">
    <property type="component" value="Unassembled WGS sequence"/>
</dbReference>
<dbReference type="OrthoDB" id="541375at2759"/>
<comment type="domain">
    <text evidence="7">Subfamily III proteins have a conserved RTxK motif about 40-50 residues from the C-terminus; the threonine may be replaced by serine or cysteine.</text>
</comment>
<dbReference type="RefSeq" id="XP_034012136.1">
    <property type="nucleotide sequence ID" value="XM_034155810.1"/>
</dbReference>
<dbReference type="EC" id="3.1.3.-" evidence="7"/>
<dbReference type="AlphaFoldDB" id="A0A642UMQ5"/>
<sequence>MTAVPDYYYNDDPKSFGYSTARSRWPKILTQAIADAESVVGAPVRAAYIAGLESILDQINADATVAPFTDADVAANPSLATYNHSLASLNRQRQLTWQTGPWLYLECHLYAMIEALNLRLHANVDIFSRLKDSTFRQSAAGVAELAKHVNHLDTAPLDDDALALVFREFIDISLWGNATDLSLLAGGTTIDEIKSLQGKQVRKQNEQNILVNDIDAVWRQVRSKPPGRIDIVLDNSGFELLADLCLSVCLLSTNIATEVHLHCKEIPWFVSDTMPKDVDSLLHQLGDADFFPPDPELTTLQHTLRQYLDRGQLKVDHHPFWTLDLSFWHLPEANDLYEDLLESNLIIFKGDLNYRKLTGDRHWDPTTPFTTAIQQLASSKLPVVALRTCKADVVVGLAPGQWQEIANKYTAMGHDGHFWVASGKWAVIEFSPGDANKV</sequence>
<dbReference type="EMBL" id="SWFT01000098">
    <property type="protein sequence ID" value="KAA8901838.1"/>
    <property type="molecule type" value="Genomic_DNA"/>
</dbReference>
<dbReference type="GO" id="GO:0006974">
    <property type="term" value="P:DNA damage response"/>
    <property type="evidence" value="ECO:0007669"/>
    <property type="project" value="TreeGrafter"/>
</dbReference>
<evidence type="ECO:0000313" key="9">
    <source>
        <dbReference type="EMBL" id="KAA8901838.1"/>
    </source>
</evidence>